<evidence type="ECO:0000256" key="2">
    <source>
        <dbReference type="ARBA" id="ARBA00012393"/>
    </source>
</evidence>
<keyword evidence="6" id="KW-0548">Nucleotidyltransferase</keyword>
<evidence type="ECO:0000313" key="15">
    <source>
        <dbReference type="Proteomes" id="UP000092321"/>
    </source>
</evidence>
<keyword evidence="8" id="KW-0274">FAD</keyword>
<dbReference type="InterPro" id="IPR002500">
    <property type="entry name" value="PAPS_reduct_dom"/>
</dbReference>
<keyword evidence="14" id="KW-0378">Hydrolase</keyword>
<dbReference type="Gene3D" id="3.40.50.620">
    <property type="entry name" value="HUPs"/>
    <property type="match status" value="1"/>
</dbReference>
<evidence type="ECO:0000256" key="6">
    <source>
        <dbReference type="ARBA" id="ARBA00022695"/>
    </source>
</evidence>
<reference evidence="15" key="1">
    <citation type="journal article" date="2016" name="Proc. Natl. Acad. Sci. U.S.A.">
        <title>Comparative genomics of biotechnologically important yeasts.</title>
        <authorList>
            <person name="Riley R."/>
            <person name="Haridas S."/>
            <person name="Wolfe K.H."/>
            <person name="Lopes M.R."/>
            <person name="Hittinger C.T."/>
            <person name="Goeker M."/>
            <person name="Salamov A.A."/>
            <person name="Wisecaver J.H."/>
            <person name="Long T.M."/>
            <person name="Calvey C.H."/>
            <person name="Aerts A.L."/>
            <person name="Barry K.W."/>
            <person name="Choi C."/>
            <person name="Clum A."/>
            <person name="Coughlan A.Y."/>
            <person name="Deshpande S."/>
            <person name="Douglass A.P."/>
            <person name="Hanson S.J."/>
            <person name="Klenk H.-P."/>
            <person name="LaButti K.M."/>
            <person name="Lapidus A."/>
            <person name="Lindquist E.A."/>
            <person name="Lipzen A.M."/>
            <person name="Meier-Kolthoff J.P."/>
            <person name="Ohm R.A."/>
            <person name="Otillar R.P."/>
            <person name="Pangilinan J.L."/>
            <person name="Peng Y."/>
            <person name="Rokas A."/>
            <person name="Rosa C.A."/>
            <person name="Scheuner C."/>
            <person name="Sibirny A.A."/>
            <person name="Slot J.C."/>
            <person name="Stielow J.B."/>
            <person name="Sun H."/>
            <person name="Kurtzman C.P."/>
            <person name="Blackwell M."/>
            <person name="Grigoriev I.V."/>
            <person name="Jeffries T.W."/>
        </authorList>
    </citation>
    <scope>NUCLEOTIDE SEQUENCE [LARGE SCALE GENOMIC DNA]</scope>
    <source>
        <strain evidence="15">NRRL Y-1626</strain>
    </source>
</reference>
<proteinExistence type="predicted"/>
<dbReference type="AlphaFoldDB" id="A0A1B7THW2"/>
<comment type="catalytic activity">
    <reaction evidence="12">
        <text>FMN + ATP + H(+) = FAD + diphosphate</text>
        <dbReference type="Rhea" id="RHEA:17237"/>
        <dbReference type="ChEBI" id="CHEBI:15378"/>
        <dbReference type="ChEBI" id="CHEBI:30616"/>
        <dbReference type="ChEBI" id="CHEBI:33019"/>
        <dbReference type="ChEBI" id="CHEBI:57692"/>
        <dbReference type="ChEBI" id="CHEBI:58210"/>
        <dbReference type="EC" id="2.7.7.2"/>
    </reaction>
</comment>
<evidence type="ECO:0000256" key="1">
    <source>
        <dbReference type="ARBA" id="ARBA00004726"/>
    </source>
</evidence>
<evidence type="ECO:0000256" key="3">
    <source>
        <dbReference type="ARBA" id="ARBA00022630"/>
    </source>
</evidence>
<evidence type="ECO:0000256" key="10">
    <source>
        <dbReference type="ARBA" id="ARBA00031145"/>
    </source>
</evidence>
<dbReference type="GO" id="GO:0005524">
    <property type="term" value="F:ATP binding"/>
    <property type="evidence" value="ECO:0007669"/>
    <property type="project" value="UniProtKB-KW"/>
</dbReference>
<dbReference type="PANTHER" id="PTHR23293:SF9">
    <property type="entry name" value="FAD SYNTHASE"/>
    <property type="match status" value="1"/>
</dbReference>
<evidence type="ECO:0000256" key="5">
    <source>
        <dbReference type="ARBA" id="ARBA00022679"/>
    </source>
</evidence>
<dbReference type="InterPro" id="IPR014729">
    <property type="entry name" value="Rossmann-like_a/b/a_fold"/>
</dbReference>
<dbReference type="GO" id="GO:0003919">
    <property type="term" value="F:FMN adenylyltransferase activity"/>
    <property type="evidence" value="ECO:0007669"/>
    <property type="project" value="UniProtKB-EC"/>
</dbReference>
<dbReference type="EMBL" id="LXPE01000004">
    <property type="protein sequence ID" value="OBA28342.1"/>
    <property type="molecule type" value="Genomic_DNA"/>
</dbReference>
<dbReference type="GO" id="GO:0016787">
    <property type="term" value="F:hydrolase activity"/>
    <property type="evidence" value="ECO:0007669"/>
    <property type="project" value="UniProtKB-KW"/>
</dbReference>
<keyword evidence="5" id="KW-0808">Transferase</keyword>
<name>A0A1B7THW2_9ASCO</name>
<evidence type="ECO:0000256" key="12">
    <source>
        <dbReference type="ARBA" id="ARBA00049494"/>
    </source>
</evidence>
<keyword evidence="7" id="KW-0547">Nucleotide-binding</keyword>
<keyword evidence="4" id="KW-0288">FMN</keyword>
<keyword evidence="9" id="KW-0067">ATP-binding</keyword>
<evidence type="ECO:0000256" key="11">
    <source>
        <dbReference type="ARBA" id="ARBA00031871"/>
    </source>
</evidence>
<dbReference type="SUPFAM" id="SSF52402">
    <property type="entry name" value="Adenine nucleotide alpha hydrolases-like"/>
    <property type="match status" value="1"/>
</dbReference>
<keyword evidence="3" id="KW-0285">Flavoprotein</keyword>
<sequence length="294" mass="34377">MTSDPECLMLNISKKCSEIVTNYLNIKHTTDIINDTKLRIKQTLAIFETQILTKWSPFCDHETEKSFLSISYNGGKDSQVLLILYLASIYNKYSHNLKNAKFKKIPAVYLKTYVNFPEVLKFIETSSLEYQQDLYVTKTSNMETALREYLATLKLEHQEETGILLGTRASDAVHYKMATIQPTDKNYPKFIRLQPILEWKLTNIWSFLIFSDEPHCELYDHGYTSLGKPSETVANPWLIDTEDNPNRQNSKVFEIEFAHCKYNKQRYSKCDNGYLPGWYLLEDHKERDGRAHKK</sequence>
<gene>
    <name evidence="14" type="ORF">HANVADRAFT_51651</name>
</gene>
<dbReference type="Pfam" id="PF01507">
    <property type="entry name" value="PAPS_reduct"/>
    <property type="match status" value="1"/>
</dbReference>
<dbReference type="EC" id="2.7.7.2" evidence="2"/>
<comment type="pathway">
    <text evidence="1">Cofactor biosynthesis; FAD biosynthesis; FAD from FMN: step 1/1.</text>
</comment>
<evidence type="ECO:0000256" key="7">
    <source>
        <dbReference type="ARBA" id="ARBA00022741"/>
    </source>
</evidence>
<feature type="domain" description="Phosphoadenosine phosphosulphate reductase" evidence="13">
    <location>
        <begin position="69"/>
        <end position="231"/>
    </location>
</feature>
<evidence type="ECO:0000313" key="14">
    <source>
        <dbReference type="EMBL" id="OBA28342.1"/>
    </source>
</evidence>
<evidence type="ECO:0000256" key="9">
    <source>
        <dbReference type="ARBA" id="ARBA00022840"/>
    </source>
</evidence>
<evidence type="ECO:0000259" key="13">
    <source>
        <dbReference type="Pfam" id="PF01507"/>
    </source>
</evidence>
<comment type="caution">
    <text evidence="14">The sequence shown here is derived from an EMBL/GenBank/DDBJ whole genome shotgun (WGS) entry which is preliminary data.</text>
</comment>
<accession>A0A1B7THW2</accession>
<evidence type="ECO:0000256" key="8">
    <source>
        <dbReference type="ARBA" id="ARBA00022827"/>
    </source>
</evidence>
<dbReference type="GO" id="GO:0006747">
    <property type="term" value="P:FAD biosynthetic process"/>
    <property type="evidence" value="ECO:0007669"/>
    <property type="project" value="TreeGrafter"/>
</dbReference>
<dbReference type="Proteomes" id="UP000092321">
    <property type="component" value="Unassembled WGS sequence"/>
</dbReference>
<keyword evidence="15" id="KW-1185">Reference proteome</keyword>
<organism evidence="14 15">
    <name type="scientific">Hanseniaspora valbyensis NRRL Y-1626</name>
    <dbReference type="NCBI Taxonomy" id="766949"/>
    <lineage>
        <taxon>Eukaryota</taxon>
        <taxon>Fungi</taxon>
        <taxon>Dikarya</taxon>
        <taxon>Ascomycota</taxon>
        <taxon>Saccharomycotina</taxon>
        <taxon>Saccharomycetes</taxon>
        <taxon>Saccharomycodales</taxon>
        <taxon>Saccharomycodaceae</taxon>
        <taxon>Hanseniaspora</taxon>
    </lineage>
</organism>
<evidence type="ECO:0000256" key="4">
    <source>
        <dbReference type="ARBA" id="ARBA00022643"/>
    </source>
</evidence>
<dbReference type="OrthoDB" id="270728at2759"/>
<dbReference type="PANTHER" id="PTHR23293">
    <property type="entry name" value="FAD SYNTHETASE-RELATED FMN ADENYLYLTRANSFERASE"/>
    <property type="match status" value="1"/>
</dbReference>
<protein>
    <recommendedName>
        <fullName evidence="2">FAD synthase</fullName>
        <ecNumber evidence="2">2.7.7.2</ecNumber>
    </recommendedName>
    <alternativeName>
        <fullName evidence="10">FAD pyrophosphorylase</fullName>
    </alternativeName>
    <alternativeName>
        <fullName evidence="11">FMN adenylyltransferase</fullName>
    </alternativeName>
</protein>